<accession>A0A3D9EKV7</accession>
<dbReference type="GO" id="GO:0016757">
    <property type="term" value="F:glycosyltransferase activity"/>
    <property type="evidence" value="ECO:0007669"/>
    <property type="project" value="InterPro"/>
</dbReference>
<evidence type="ECO:0000259" key="2">
    <source>
        <dbReference type="Pfam" id="PF00534"/>
    </source>
</evidence>
<evidence type="ECO:0000259" key="3">
    <source>
        <dbReference type="Pfam" id="PF13439"/>
    </source>
</evidence>
<dbReference type="Gene3D" id="3.40.50.2000">
    <property type="entry name" value="Glycogen Phosphorylase B"/>
    <property type="match status" value="2"/>
</dbReference>
<dbReference type="PANTHER" id="PTHR46401:SF2">
    <property type="entry name" value="GLYCOSYLTRANSFERASE WBBK-RELATED"/>
    <property type="match status" value="1"/>
</dbReference>
<evidence type="ECO:0000313" key="4">
    <source>
        <dbReference type="EMBL" id="RED02920.1"/>
    </source>
</evidence>
<gene>
    <name evidence="4" type="ORF">DFO60_2959</name>
</gene>
<reference evidence="4 5" key="1">
    <citation type="submission" date="2018-07" db="EMBL/GenBank/DDBJ databases">
        <title>Genome sequencing of rice bacterial endophytes.</title>
        <authorList>
            <person name="Venturi V."/>
        </authorList>
    </citation>
    <scope>NUCLEOTIDE SEQUENCE [LARGE SCALE GENOMIC DNA]</scope>
    <source>
        <strain evidence="4 5">AG1002</strain>
    </source>
</reference>
<dbReference type="Proteomes" id="UP000256988">
    <property type="component" value="Unassembled WGS sequence"/>
</dbReference>
<evidence type="ECO:0000256" key="1">
    <source>
        <dbReference type="ARBA" id="ARBA00022679"/>
    </source>
</evidence>
<evidence type="ECO:0000313" key="5">
    <source>
        <dbReference type="Proteomes" id="UP000256988"/>
    </source>
</evidence>
<dbReference type="GO" id="GO:0009103">
    <property type="term" value="P:lipopolysaccharide biosynthetic process"/>
    <property type="evidence" value="ECO:0007669"/>
    <property type="project" value="TreeGrafter"/>
</dbReference>
<dbReference type="PANTHER" id="PTHR46401">
    <property type="entry name" value="GLYCOSYLTRANSFERASE WBBK-RELATED"/>
    <property type="match status" value="1"/>
</dbReference>
<dbReference type="InterPro" id="IPR001296">
    <property type="entry name" value="Glyco_trans_1"/>
</dbReference>
<dbReference type="RefSeq" id="WP_115946288.1">
    <property type="nucleotide sequence ID" value="NZ_QRDL01000004.1"/>
</dbReference>
<protein>
    <submittedName>
        <fullName evidence="4">Glycosyl transferase family 4</fullName>
    </submittedName>
</protein>
<keyword evidence="1 4" id="KW-0808">Transferase</keyword>
<dbReference type="AlphaFoldDB" id="A0A3D9EKV7"/>
<dbReference type="Pfam" id="PF00534">
    <property type="entry name" value="Glycos_transf_1"/>
    <property type="match status" value="1"/>
</dbReference>
<comment type="caution">
    <text evidence="4">The sequence shown here is derived from an EMBL/GenBank/DDBJ whole genome shotgun (WGS) entry which is preliminary data.</text>
</comment>
<dbReference type="Pfam" id="PF13439">
    <property type="entry name" value="Glyco_transf_4"/>
    <property type="match status" value="1"/>
</dbReference>
<dbReference type="CDD" id="cd03801">
    <property type="entry name" value="GT4_PimA-like"/>
    <property type="match status" value="1"/>
</dbReference>
<feature type="domain" description="Glycosyl transferase family 1" evidence="2">
    <location>
        <begin position="156"/>
        <end position="295"/>
    </location>
</feature>
<sequence>MKKILYGVYPWAFDCPGGGERQLMAWKHHLESRSVEVTLYDPWKEIPSGYDIFHFFSAMPGSSQLCDYMKRKGLKLYISPNLWVTEETKWNYPHDEIKRLLQLADKIIVNSRLEGEALGAVYDIPHKNFHVVYNGVESSFFTKGDPGLFRQHVGLGDTKYLLNVANVEERKNQLTFLKALKNFPDLKLVVLGNARDDAYLAQCKEEGGAQFIYVGSVEYGSAMLRSALAGAEGFVMPSTLETPSIAALEAAASGCRVLITSIGSTTEYFQDEAIYIVPDDLDSMEKGIAALSEPQQSSTLGQRIQQQFSWDSSVSELIRAYQET</sequence>
<dbReference type="SUPFAM" id="SSF53756">
    <property type="entry name" value="UDP-Glycosyltransferase/glycogen phosphorylase"/>
    <property type="match status" value="1"/>
</dbReference>
<organism evidence="4 5">
    <name type="scientific">Ectopseudomonas oleovorans</name>
    <name type="common">Pseudomonas oleovorans</name>
    <dbReference type="NCBI Taxonomy" id="301"/>
    <lineage>
        <taxon>Bacteria</taxon>
        <taxon>Pseudomonadati</taxon>
        <taxon>Pseudomonadota</taxon>
        <taxon>Gammaproteobacteria</taxon>
        <taxon>Pseudomonadales</taxon>
        <taxon>Pseudomonadaceae</taxon>
        <taxon>Ectopseudomonas</taxon>
    </lineage>
</organism>
<name>A0A3D9EKV7_ECTOL</name>
<proteinExistence type="predicted"/>
<feature type="domain" description="Glycosyltransferase subfamily 4-like N-terminal" evidence="3">
    <location>
        <begin position="49"/>
        <end position="138"/>
    </location>
</feature>
<dbReference type="InterPro" id="IPR028098">
    <property type="entry name" value="Glyco_trans_4-like_N"/>
</dbReference>
<dbReference type="EMBL" id="QRDL01000004">
    <property type="protein sequence ID" value="RED02920.1"/>
    <property type="molecule type" value="Genomic_DNA"/>
</dbReference>